<dbReference type="PROSITE" id="PS51819">
    <property type="entry name" value="VOC"/>
    <property type="match status" value="1"/>
</dbReference>
<evidence type="ECO:0000256" key="4">
    <source>
        <dbReference type="ARBA" id="ARBA00022801"/>
    </source>
</evidence>
<evidence type="ECO:0000256" key="3">
    <source>
        <dbReference type="ARBA" id="ARBA00022741"/>
    </source>
</evidence>
<reference evidence="8" key="2">
    <citation type="submission" date="2020-09" db="EMBL/GenBank/DDBJ databases">
        <authorList>
            <person name="Sun Q."/>
            <person name="Zhou Y."/>
        </authorList>
    </citation>
    <scope>NUCLEOTIDE SEQUENCE</scope>
    <source>
        <strain evidence="8">CGMCC 1.15447</strain>
    </source>
</reference>
<reference evidence="8" key="1">
    <citation type="journal article" date="2014" name="Int. J. Syst. Evol. Microbiol.">
        <title>Complete genome sequence of Corynebacterium casei LMG S-19264T (=DSM 44701T), isolated from a smear-ripened cheese.</title>
        <authorList>
            <consortium name="US DOE Joint Genome Institute (JGI-PGF)"/>
            <person name="Walter F."/>
            <person name="Albersmeier A."/>
            <person name="Kalinowski J."/>
            <person name="Ruckert C."/>
        </authorList>
    </citation>
    <scope>NUCLEOTIDE SEQUENCE</scope>
    <source>
        <strain evidence="8">CGMCC 1.15447</strain>
    </source>
</reference>
<dbReference type="AlphaFoldDB" id="A0A916VZ58"/>
<name>A0A916VZ58_9BACT</name>
<dbReference type="EMBL" id="BMJB01000001">
    <property type="protein sequence ID" value="GGA54722.1"/>
    <property type="molecule type" value="Genomic_DNA"/>
</dbReference>
<accession>A0A916VZ58</accession>
<keyword evidence="5" id="KW-0342">GTP-binding</keyword>
<dbReference type="NCBIfam" id="TIGR03081">
    <property type="entry name" value="metmalonyl_epim"/>
    <property type="match status" value="1"/>
</dbReference>
<evidence type="ECO:0000313" key="9">
    <source>
        <dbReference type="Proteomes" id="UP000648801"/>
    </source>
</evidence>
<sequence length="386" mass="40293">MRAGDVRVLARAVSVVEDRLPEAAELLAACRQSAVRALRIGVTGPPGAGKSTLVDQLARLLRAEGKTVAVLAVDPSSPFTGGALLGDRIRMQGFADDDGVFIRSMASRGAMGGIARAAADVCTVMEAAGRETVLIETVGVGQDEVDVVGLADVAVVVLAPGMGDDVQSLKAGLMEVADVFAVNKADRGGAEAVEAEITSMQALASEHGAWVPPVVRTVATTGDGVSALLSAARHCAAQKSARRERIRASVKLDQLRLDHMGVAVRSIAAARGFYEALGLSVTHEETVEHEKVKTAMLPLGDTRIELLEATEADSVIGRFIEKRGEGLHHIAVYVPGVDAAFERMKAQGVRLASNAVRVGAGGHRYFFVHPSSTGGVLLEIVGEDKA</sequence>
<dbReference type="InterPro" id="IPR052040">
    <property type="entry name" value="GTPase/Isobutyryl-CoA_mutase"/>
</dbReference>
<dbReference type="InterPro" id="IPR029068">
    <property type="entry name" value="Glyas_Bleomycin-R_OHBP_Dase"/>
</dbReference>
<dbReference type="SMART" id="SM00382">
    <property type="entry name" value="AAA"/>
    <property type="match status" value="1"/>
</dbReference>
<dbReference type="InterPro" id="IPR017515">
    <property type="entry name" value="MeMalonyl-CoA_epimerase"/>
</dbReference>
<dbReference type="NCBIfam" id="TIGR00750">
    <property type="entry name" value="lao"/>
    <property type="match status" value="1"/>
</dbReference>
<dbReference type="Gene3D" id="3.40.50.300">
    <property type="entry name" value="P-loop containing nucleotide triphosphate hydrolases"/>
    <property type="match status" value="1"/>
</dbReference>
<dbReference type="SUPFAM" id="SSF54593">
    <property type="entry name" value="Glyoxalase/Bleomycin resistance protein/Dihydroxybiphenyl dioxygenase"/>
    <property type="match status" value="1"/>
</dbReference>
<keyword evidence="3" id="KW-0547">Nucleotide-binding</keyword>
<evidence type="ECO:0000256" key="1">
    <source>
        <dbReference type="ARBA" id="ARBA00009308"/>
    </source>
</evidence>
<dbReference type="InterPro" id="IPR037523">
    <property type="entry name" value="VOC_core"/>
</dbReference>
<evidence type="ECO:0000256" key="2">
    <source>
        <dbReference type="ARBA" id="ARBA00009625"/>
    </source>
</evidence>
<organism evidence="8 9">
    <name type="scientific">Edaphobacter acidisoli</name>
    <dbReference type="NCBI Taxonomy" id="2040573"/>
    <lineage>
        <taxon>Bacteria</taxon>
        <taxon>Pseudomonadati</taxon>
        <taxon>Acidobacteriota</taxon>
        <taxon>Terriglobia</taxon>
        <taxon>Terriglobales</taxon>
        <taxon>Acidobacteriaceae</taxon>
        <taxon>Edaphobacter</taxon>
    </lineage>
</organism>
<dbReference type="PANTHER" id="PTHR43087">
    <property type="entry name" value="LYSINE/ARGININE/ORNITHINE TRANSPORT SYSTEM KINASE"/>
    <property type="match status" value="1"/>
</dbReference>
<dbReference type="Pfam" id="PF03308">
    <property type="entry name" value="MeaB"/>
    <property type="match status" value="1"/>
</dbReference>
<evidence type="ECO:0000256" key="6">
    <source>
        <dbReference type="ARBA" id="ARBA00023186"/>
    </source>
</evidence>
<evidence type="ECO:0000259" key="7">
    <source>
        <dbReference type="PROSITE" id="PS51819"/>
    </source>
</evidence>
<feature type="domain" description="VOC" evidence="7">
    <location>
        <begin position="256"/>
        <end position="383"/>
    </location>
</feature>
<protein>
    <recommendedName>
        <fullName evidence="7">VOC domain-containing protein</fullName>
    </recommendedName>
</protein>
<dbReference type="CDD" id="cd03114">
    <property type="entry name" value="MMAA-like"/>
    <property type="match status" value="1"/>
</dbReference>
<comment type="caution">
    <text evidence="8">The sequence shown here is derived from an EMBL/GenBank/DDBJ whole genome shotgun (WGS) entry which is preliminary data.</text>
</comment>
<comment type="similarity">
    <text evidence="1">Belongs to the methylmalonyl-CoA epimerase family.</text>
</comment>
<evidence type="ECO:0000313" key="8">
    <source>
        <dbReference type="EMBL" id="GGA54722.1"/>
    </source>
</evidence>
<keyword evidence="4" id="KW-0378">Hydrolase</keyword>
<dbReference type="Proteomes" id="UP000648801">
    <property type="component" value="Unassembled WGS sequence"/>
</dbReference>
<dbReference type="GO" id="GO:0003924">
    <property type="term" value="F:GTPase activity"/>
    <property type="evidence" value="ECO:0007669"/>
    <property type="project" value="InterPro"/>
</dbReference>
<evidence type="ECO:0000256" key="5">
    <source>
        <dbReference type="ARBA" id="ARBA00023134"/>
    </source>
</evidence>
<gene>
    <name evidence="8" type="ORF">GCM10011507_02520</name>
</gene>
<comment type="similarity">
    <text evidence="2">Belongs to the SIMIBI class G3E GTPase family. ArgK/MeaB subfamily.</text>
</comment>
<keyword evidence="9" id="KW-1185">Reference proteome</keyword>
<dbReference type="InterPro" id="IPR027417">
    <property type="entry name" value="P-loop_NTPase"/>
</dbReference>
<dbReference type="Gene3D" id="3.10.180.10">
    <property type="entry name" value="2,3-Dihydroxybiphenyl 1,2-Dioxygenase, domain 1"/>
    <property type="match status" value="1"/>
</dbReference>
<proteinExistence type="inferred from homology"/>
<dbReference type="Pfam" id="PF13669">
    <property type="entry name" value="Glyoxalase_4"/>
    <property type="match status" value="1"/>
</dbReference>
<dbReference type="SUPFAM" id="SSF52540">
    <property type="entry name" value="P-loop containing nucleoside triphosphate hydrolases"/>
    <property type="match status" value="1"/>
</dbReference>
<dbReference type="CDD" id="cd07249">
    <property type="entry name" value="MMCE"/>
    <property type="match status" value="1"/>
</dbReference>
<dbReference type="InterPro" id="IPR005129">
    <property type="entry name" value="GTPase_ArgK"/>
</dbReference>
<dbReference type="InterPro" id="IPR003593">
    <property type="entry name" value="AAA+_ATPase"/>
</dbReference>
<keyword evidence="6" id="KW-0143">Chaperone</keyword>
<dbReference type="PANTHER" id="PTHR43087:SF1">
    <property type="entry name" value="LAO_AO TRANSPORT SYSTEM ATPASE"/>
    <property type="match status" value="1"/>
</dbReference>
<dbReference type="GO" id="GO:0005525">
    <property type="term" value="F:GTP binding"/>
    <property type="evidence" value="ECO:0007669"/>
    <property type="project" value="UniProtKB-KW"/>
</dbReference>